<evidence type="ECO:0000256" key="2">
    <source>
        <dbReference type="ARBA" id="ARBA00023239"/>
    </source>
</evidence>
<gene>
    <name evidence="6" type="ORF">SUNI508_07763</name>
</gene>
<keyword evidence="7" id="KW-1185">Reference proteome</keyword>
<protein>
    <recommendedName>
        <fullName evidence="8">Heterokaryon incompatibility domain-containing protein</fullName>
    </recommendedName>
</protein>
<evidence type="ECO:0000256" key="3">
    <source>
        <dbReference type="RuleBase" id="RU366045"/>
    </source>
</evidence>
<evidence type="ECO:0000259" key="5">
    <source>
        <dbReference type="Pfam" id="PF06985"/>
    </source>
</evidence>
<dbReference type="InterPro" id="IPR010730">
    <property type="entry name" value="HET"/>
</dbReference>
<evidence type="ECO:0000256" key="1">
    <source>
        <dbReference type="ARBA" id="ARBA00022793"/>
    </source>
</evidence>
<dbReference type="EMBL" id="JARVKF010000353">
    <property type="protein sequence ID" value="KAK9418743.1"/>
    <property type="molecule type" value="Genomic_DNA"/>
</dbReference>
<evidence type="ECO:0000259" key="4">
    <source>
        <dbReference type="Pfam" id="PF04909"/>
    </source>
</evidence>
<proteinExistence type="inferred from homology"/>
<evidence type="ECO:0008006" key="8">
    <source>
        <dbReference type="Google" id="ProtNLM"/>
    </source>
</evidence>
<comment type="caution">
    <text evidence="6">The sequence shown here is derived from an EMBL/GenBank/DDBJ whole genome shotgun (WGS) entry which is preliminary data.</text>
</comment>
<keyword evidence="2 3" id="KW-0456">Lyase</keyword>
<sequence length="1066" mass="121195">MSSTTFPVVDIHTHMYPPEYVKILESRSEIPLIRRFAGAKDPRYIILPDEAESLDKISQDESANLPGRPVTSHYSSLAQKVHFMDTHKIDISVISLANPWLDFVATDAAAKTAEGVNQEFESMCLQHPGRLFFFATLPLTAPQDVLLSHVDFVKGLKHCRGVILGTSGLGKGLDDPALIPVFKAIAKAGLTIFLHPHYGLPSEVWGPRASAEYGHVLPLALGFPLETTIAVARMYLAGVFDEVPDLRMLLAHSGGTLPFLAGRIESCIVHDGHLVREGKVGPKRRTVWQVLKEQIYLDAVIYSEVGLKAAIDASGVDRLMFGTDHPFFPPLQSDEQGEWESMTWNKDAVEKALGSGSEGFPVNLRPVRSDLDQVHLVLALEAYTAHRSQHGHEDDMHLDDKADWMNYEPPKYSIYRITVVKARFLERSTRSISQIEELKTSVEEVISPDQKNPYYIYTDDGLDLRLGFKIARKSEDIKATRRTDSDECFNYLKRRLKECETSHHETCGGQSPDTPRPTRLVRIEGQVGSRWICSLIDYARGTVDRYATMSHRWTMELDENKLKIENHAAYKRSIPVEILPKRYIDAIETTWKLEIQYLWIDFLCIVQDDGVDLPKELGIMNYIYENACCNLAASSAINFDEGLFYDRDRTQLPHLFQPRGAPKPLLAWNLRDMPSGMKLDDEPLYRRGFTEEAIYIECKASVDCDLGFVPRTFRLLAPRGPKPDERLNNSGNPSILPWFLSKTDDAQVLAYWASLVQYYSVAETSFPSDRLIAISALARYFGNILQCPYVAGLWSTRLEFQLCWSVKERLYHDADRPVMHGIPSWSWASLDGEIQFPFLERSSRSVVKIHEIIHPRESSDMYGNVKYGHIHLTGWIIPLIGGRNPRMKISRGFSNVFYMELDSGNYGKLETRWDMNWFPDDFDVLKDFPACYTPPSNGASKRHIHDCYALPLYTHTSVLQNEKDPAETKVNGILLCAVTPDCGVYQRVGAWILTRRVTRATRATVVPIDMHQSSRGDDMSDEEFLRSELQRRGGLYAIWRMLRAHAIGDVPFVERDEHCRHRIKLI</sequence>
<organism evidence="6 7">
    <name type="scientific">Seiridium unicorne</name>
    <dbReference type="NCBI Taxonomy" id="138068"/>
    <lineage>
        <taxon>Eukaryota</taxon>
        <taxon>Fungi</taxon>
        <taxon>Dikarya</taxon>
        <taxon>Ascomycota</taxon>
        <taxon>Pezizomycotina</taxon>
        <taxon>Sordariomycetes</taxon>
        <taxon>Xylariomycetidae</taxon>
        <taxon>Amphisphaeriales</taxon>
        <taxon>Sporocadaceae</taxon>
        <taxon>Seiridium</taxon>
    </lineage>
</organism>
<dbReference type="Pfam" id="PF04909">
    <property type="entry name" value="Amidohydro_2"/>
    <property type="match status" value="1"/>
</dbReference>
<dbReference type="Gene3D" id="3.20.20.140">
    <property type="entry name" value="Metal-dependent hydrolases"/>
    <property type="match status" value="1"/>
</dbReference>
<dbReference type="PANTHER" id="PTHR21240:SF28">
    <property type="entry name" value="ISO-OROTATE DECARBOXYLASE (EUROFUNG)"/>
    <property type="match status" value="1"/>
</dbReference>
<dbReference type="InterPro" id="IPR006680">
    <property type="entry name" value="Amidohydro-rel"/>
</dbReference>
<evidence type="ECO:0000313" key="6">
    <source>
        <dbReference type="EMBL" id="KAK9418743.1"/>
    </source>
</evidence>
<name>A0ABR2UVP6_9PEZI</name>
<accession>A0ABR2UVP6</accession>
<dbReference type="Proteomes" id="UP001408356">
    <property type="component" value="Unassembled WGS sequence"/>
</dbReference>
<dbReference type="PANTHER" id="PTHR21240">
    <property type="entry name" value="2-AMINO-3-CARBOXYLMUCONATE-6-SEMIALDEHYDE DECARBOXYLASE"/>
    <property type="match status" value="1"/>
</dbReference>
<comment type="similarity">
    <text evidence="3">Belongs to the metallo-dependent hydrolases superfamily.</text>
</comment>
<evidence type="ECO:0000313" key="7">
    <source>
        <dbReference type="Proteomes" id="UP001408356"/>
    </source>
</evidence>
<dbReference type="Pfam" id="PF06985">
    <property type="entry name" value="HET"/>
    <property type="match status" value="1"/>
</dbReference>
<dbReference type="SUPFAM" id="SSF51556">
    <property type="entry name" value="Metallo-dependent hydrolases"/>
    <property type="match status" value="1"/>
</dbReference>
<reference evidence="6 7" key="1">
    <citation type="journal article" date="2024" name="J. Plant Pathol.">
        <title>Sequence and assembly of the genome of Seiridium unicorne, isolate CBS 538.82, causal agent of cypress canker disease.</title>
        <authorList>
            <person name="Scali E."/>
            <person name="Rocca G.D."/>
            <person name="Danti R."/>
            <person name="Garbelotto M."/>
            <person name="Barberini S."/>
            <person name="Baroncelli R."/>
            <person name="Emiliani G."/>
        </authorList>
    </citation>
    <scope>NUCLEOTIDE SEQUENCE [LARGE SCALE GENOMIC DNA]</scope>
    <source>
        <strain evidence="6 7">BM-138-508</strain>
    </source>
</reference>
<feature type="domain" description="Amidohydrolase-related" evidence="4">
    <location>
        <begin position="102"/>
        <end position="338"/>
    </location>
</feature>
<dbReference type="InterPro" id="IPR032466">
    <property type="entry name" value="Metal_Hydrolase"/>
</dbReference>
<keyword evidence="1 3" id="KW-0210">Decarboxylase</keyword>
<dbReference type="InterPro" id="IPR032465">
    <property type="entry name" value="ACMSD"/>
</dbReference>
<feature type="domain" description="Heterokaryon incompatibility" evidence="5">
    <location>
        <begin position="546"/>
        <end position="688"/>
    </location>
</feature>